<evidence type="ECO:0000313" key="2">
    <source>
        <dbReference type="EMBL" id="KRQ17307.1"/>
    </source>
</evidence>
<dbReference type="OrthoDB" id="8243491at2"/>
<sequence length="115" mass="12532">MKWMLVVLVGGISPVNTDLVFDKFSDCLSAEEQMRQHYADAFDAWDRTAAARIDRRSDYKKARDIEAKRLLSNVGTCVPHGGGDSLPVTAPQQQPSAPASQQPAATPSPQPTPRP</sequence>
<accession>A0A0R3E5B8</accession>
<dbReference type="AlphaFoldDB" id="A0A0R3E5B8"/>
<dbReference type="STRING" id="989370.AOQ71_03810"/>
<evidence type="ECO:0000256" key="1">
    <source>
        <dbReference type="SAM" id="MobiDB-lite"/>
    </source>
</evidence>
<evidence type="ECO:0000313" key="3">
    <source>
        <dbReference type="Proteomes" id="UP000051936"/>
    </source>
</evidence>
<organism evidence="2 3">
    <name type="scientific">Bradyrhizobium manausense</name>
    <dbReference type="NCBI Taxonomy" id="989370"/>
    <lineage>
        <taxon>Bacteria</taxon>
        <taxon>Pseudomonadati</taxon>
        <taxon>Pseudomonadota</taxon>
        <taxon>Alphaproteobacteria</taxon>
        <taxon>Hyphomicrobiales</taxon>
        <taxon>Nitrobacteraceae</taxon>
        <taxon>Bradyrhizobium</taxon>
    </lineage>
</organism>
<feature type="compositionally biased region" description="Pro residues" evidence="1">
    <location>
        <begin position="106"/>
        <end position="115"/>
    </location>
</feature>
<feature type="compositionally biased region" description="Low complexity" evidence="1">
    <location>
        <begin position="89"/>
        <end position="105"/>
    </location>
</feature>
<feature type="region of interest" description="Disordered" evidence="1">
    <location>
        <begin position="73"/>
        <end position="115"/>
    </location>
</feature>
<dbReference type="Proteomes" id="UP000051936">
    <property type="component" value="Unassembled WGS sequence"/>
</dbReference>
<protein>
    <submittedName>
        <fullName evidence="2">Uncharacterized protein</fullName>
    </submittedName>
</protein>
<comment type="caution">
    <text evidence="2">The sequence shown here is derived from an EMBL/GenBank/DDBJ whole genome shotgun (WGS) entry which is preliminary data.</text>
</comment>
<proteinExistence type="predicted"/>
<keyword evidence="3" id="KW-1185">Reference proteome</keyword>
<reference evidence="2 3" key="1">
    <citation type="submission" date="2015-09" db="EMBL/GenBank/DDBJ databases">
        <title>Draft Genome Sequence of Bradyrhizobium manausense Strain BR 3351T, a Novel Symbiotic Nitrogen-Fixing Alphaproteobacterium Isolated from Brazilian Amazon Rain Forest.</title>
        <authorList>
            <person name="De Araujo J.L."/>
            <person name="Zilli J.E."/>
        </authorList>
    </citation>
    <scope>NUCLEOTIDE SEQUENCE [LARGE SCALE GENOMIC DNA]</scope>
    <source>
        <strain evidence="2 3">BR3351</strain>
    </source>
</reference>
<gene>
    <name evidence="2" type="ORF">AOQ71_03810</name>
</gene>
<dbReference type="EMBL" id="LJYG01000016">
    <property type="protein sequence ID" value="KRQ17307.1"/>
    <property type="molecule type" value="Genomic_DNA"/>
</dbReference>
<name>A0A0R3E5B8_9BRAD</name>